<reference evidence="2 3" key="1">
    <citation type="submission" date="2020-07" db="EMBL/GenBank/DDBJ databases">
        <title>Halophilic bacteria isolated from french cheeses.</title>
        <authorList>
            <person name="Kothe C.I."/>
            <person name="Farah-Kraiem B."/>
            <person name="Renault P."/>
            <person name="Dridi B."/>
        </authorList>
    </citation>
    <scope>NUCLEOTIDE SEQUENCE [LARGE SCALE GENOMIC DNA]</scope>
    <source>
        <strain evidence="2 3">FME20</strain>
    </source>
</reference>
<gene>
    <name evidence="2" type="ORF">EI547_06930</name>
</gene>
<accession>A0ABR9FX13</accession>
<dbReference type="EMBL" id="RRZB01000012">
    <property type="protein sequence ID" value="MBE0463187.1"/>
    <property type="molecule type" value="Genomic_DNA"/>
</dbReference>
<evidence type="ECO:0000256" key="1">
    <source>
        <dbReference type="SAM" id="SignalP"/>
    </source>
</evidence>
<feature type="chain" id="PRO_5045597536" description="Sn-glycerol-3-phosphate transporter" evidence="1">
    <location>
        <begin position="23"/>
        <end position="168"/>
    </location>
</feature>
<protein>
    <recommendedName>
        <fullName evidence="4">Sn-glycerol-3-phosphate transporter</fullName>
    </recommendedName>
</protein>
<organism evidence="2 3">
    <name type="scientific">Halomonas colorata</name>
    <dbReference type="NCBI Taxonomy" id="2742615"/>
    <lineage>
        <taxon>Bacteria</taxon>
        <taxon>Pseudomonadati</taxon>
        <taxon>Pseudomonadota</taxon>
        <taxon>Gammaproteobacteria</taxon>
        <taxon>Oceanospirillales</taxon>
        <taxon>Halomonadaceae</taxon>
        <taxon>Halomonas</taxon>
    </lineage>
</organism>
<dbReference type="Proteomes" id="UP001645038">
    <property type="component" value="Unassembled WGS sequence"/>
</dbReference>
<proteinExistence type="predicted"/>
<feature type="signal peptide" evidence="1">
    <location>
        <begin position="1"/>
        <end position="22"/>
    </location>
</feature>
<sequence length="168" mass="19300">MSRCFPYLGGLIGFWLSASASAFSLPDWPPTLELDHTLVQTSLYTRHFNPDPEHNNHQNLISVELHNPDRWLTGIGRFKNSYEQPTWYVYAGREFPLWQFSEEVNIRAKLTGGLLHGYKGEYRDKIPLNHFETAPVLLPSIGVQWERFESDLIIFGTAGMMVTAGLRF</sequence>
<name>A0ABR9FX13_9GAMM</name>
<keyword evidence="3" id="KW-1185">Reference proteome</keyword>
<evidence type="ECO:0008006" key="4">
    <source>
        <dbReference type="Google" id="ProtNLM"/>
    </source>
</evidence>
<evidence type="ECO:0000313" key="2">
    <source>
        <dbReference type="EMBL" id="MBE0463187.1"/>
    </source>
</evidence>
<keyword evidence="1" id="KW-0732">Signal</keyword>
<comment type="caution">
    <text evidence="2">The sequence shown here is derived from an EMBL/GenBank/DDBJ whole genome shotgun (WGS) entry which is preliminary data.</text>
</comment>
<evidence type="ECO:0000313" key="3">
    <source>
        <dbReference type="Proteomes" id="UP001645038"/>
    </source>
</evidence>
<dbReference type="RefSeq" id="WP_192537749.1">
    <property type="nucleotide sequence ID" value="NZ_JABUZA010000025.1"/>
</dbReference>